<dbReference type="EMBL" id="CP087164">
    <property type="protein sequence ID" value="UGS35705.1"/>
    <property type="molecule type" value="Genomic_DNA"/>
</dbReference>
<evidence type="ECO:0000256" key="2">
    <source>
        <dbReference type="ARBA" id="ARBA00022676"/>
    </source>
</evidence>
<keyword evidence="4" id="KW-0812">Transmembrane</keyword>
<gene>
    <name evidence="7" type="ORF">DSM104329_02100</name>
</gene>
<dbReference type="InterPro" id="IPR029044">
    <property type="entry name" value="Nucleotide-diphossugar_trans"/>
</dbReference>
<evidence type="ECO:0000256" key="4">
    <source>
        <dbReference type="ARBA" id="ARBA00022692"/>
    </source>
</evidence>
<evidence type="ECO:0000256" key="3">
    <source>
        <dbReference type="ARBA" id="ARBA00022679"/>
    </source>
</evidence>
<dbReference type="GO" id="GO:0016757">
    <property type="term" value="F:glycosyltransferase activity"/>
    <property type="evidence" value="ECO:0007669"/>
    <property type="project" value="UniProtKB-KW"/>
</dbReference>
<dbReference type="KEGG" id="sbae:DSM104329_02100"/>
<protein>
    <recommendedName>
        <fullName evidence="9">Glycosyl transferase family 2</fullName>
    </recommendedName>
</protein>
<keyword evidence="6" id="KW-0472">Membrane</keyword>
<accession>A0A9E6XWG4</accession>
<evidence type="ECO:0000256" key="6">
    <source>
        <dbReference type="ARBA" id="ARBA00023136"/>
    </source>
</evidence>
<name>A0A9E6XWG4_9ACTN</name>
<evidence type="ECO:0000256" key="1">
    <source>
        <dbReference type="ARBA" id="ARBA00004167"/>
    </source>
</evidence>
<proteinExistence type="predicted"/>
<evidence type="ECO:0000313" key="7">
    <source>
        <dbReference type="EMBL" id="UGS35705.1"/>
    </source>
</evidence>
<keyword evidence="3" id="KW-0808">Transferase</keyword>
<dbReference type="AlphaFoldDB" id="A0A9E6XWG4"/>
<sequence length="282" mass="31051">MPTEPHTTAAPRVAICAIAKDEGPYIAEWAAYHHLIGFDPIVVYDHESRDDTAAVLERLHAAGLAERIPWSVAPDVKPQLAAHADGIARLAGRAEWIAFIDLDELLVFERHDSVQAFVEQFGALGSIAMNWKMLGSAGHEQRTPGLVIERFDRCAERSYRGNRQVKSLSRLDLVTGSGLHTPQLRGGRGGQTLLGETLAPVAGDTREISHSIARVNHYFTRSRAEWDEKMARGKGGKSAIDPRKQRNAEEFAIHDRNEEAELQIGAFAPDVRALLDDIGLEA</sequence>
<dbReference type="GO" id="GO:0016020">
    <property type="term" value="C:membrane"/>
    <property type="evidence" value="ECO:0007669"/>
    <property type="project" value="UniProtKB-SubCell"/>
</dbReference>
<reference evidence="7" key="1">
    <citation type="journal article" date="2022" name="Int. J. Syst. Evol. Microbiol.">
        <title>Pseudomonas aegrilactucae sp. nov. and Pseudomonas morbosilactucae sp. nov., pathogens causing bacterial rot of lettuce in Japan.</title>
        <authorList>
            <person name="Sawada H."/>
            <person name="Fujikawa T."/>
            <person name="Satou M."/>
        </authorList>
    </citation>
    <scope>NUCLEOTIDE SEQUENCE</scope>
    <source>
        <strain evidence="7">0166_1</strain>
    </source>
</reference>
<evidence type="ECO:0000313" key="8">
    <source>
        <dbReference type="Proteomes" id="UP001162834"/>
    </source>
</evidence>
<dbReference type="SUPFAM" id="SSF53448">
    <property type="entry name" value="Nucleotide-diphospho-sugar transferases"/>
    <property type="match status" value="1"/>
</dbReference>
<dbReference type="PANTHER" id="PTHR21461">
    <property type="entry name" value="GLYCOSYLTRANSFERASE FAMILY 92 PROTEIN"/>
    <property type="match status" value="1"/>
</dbReference>
<evidence type="ECO:0008006" key="9">
    <source>
        <dbReference type="Google" id="ProtNLM"/>
    </source>
</evidence>
<dbReference type="InterPro" id="IPR008166">
    <property type="entry name" value="Glyco_transf_92"/>
</dbReference>
<comment type="subcellular location">
    <subcellularLocation>
        <location evidence="1">Membrane</location>
        <topology evidence="1">Single-pass membrane protein</topology>
    </subcellularLocation>
</comment>
<dbReference type="GO" id="GO:0005737">
    <property type="term" value="C:cytoplasm"/>
    <property type="evidence" value="ECO:0007669"/>
    <property type="project" value="TreeGrafter"/>
</dbReference>
<keyword evidence="8" id="KW-1185">Reference proteome</keyword>
<dbReference type="Pfam" id="PF01697">
    <property type="entry name" value="Glyco_transf_92"/>
    <property type="match status" value="1"/>
</dbReference>
<dbReference type="Proteomes" id="UP001162834">
    <property type="component" value="Chromosome"/>
</dbReference>
<keyword evidence="2" id="KW-0328">Glycosyltransferase</keyword>
<evidence type="ECO:0000256" key="5">
    <source>
        <dbReference type="ARBA" id="ARBA00022989"/>
    </source>
</evidence>
<dbReference type="RefSeq" id="WP_259315387.1">
    <property type="nucleotide sequence ID" value="NZ_CP087164.1"/>
</dbReference>
<dbReference type="PANTHER" id="PTHR21461:SF69">
    <property type="entry name" value="GLYCOSYLTRANSFERASE FAMILY 92 PROTEIN"/>
    <property type="match status" value="1"/>
</dbReference>
<keyword evidence="5" id="KW-1133">Transmembrane helix</keyword>
<organism evidence="7 8">
    <name type="scientific">Capillimicrobium parvum</name>
    <dbReference type="NCBI Taxonomy" id="2884022"/>
    <lineage>
        <taxon>Bacteria</taxon>
        <taxon>Bacillati</taxon>
        <taxon>Actinomycetota</taxon>
        <taxon>Thermoleophilia</taxon>
        <taxon>Solirubrobacterales</taxon>
        <taxon>Capillimicrobiaceae</taxon>
        <taxon>Capillimicrobium</taxon>
    </lineage>
</organism>